<feature type="transmembrane region" description="Helical" evidence="6">
    <location>
        <begin position="156"/>
        <end position="177"/>
    </location>
</feature>
<feature type="transmembrane region" description="Helical" evidence="6">
    <location>
        <begin position="84"/>
        <end position="105"/>
    </location>
</feature>
<dbReference type="PANTHER" id="PTHR10010:SF46">
    <property type="entry name" value="SODIUM-DEPENDENT PHOSPHATE TRANSPORT PROTEIN 2B"/>
    <property type="match status" value="1"/>
</dbReference>
<evidence type="ECO:0000256" key="6">
    <source>
        <dbReference type="SAM" id="Phobius"/>
    </source>
</evidence>
<feature type="transmembrane region" description="Helical" evidence="6">
    <location>
        <begin position="264"/>
        <end position="283"/>
    </location>
</feature>
<evidence type="ECO:0008006" key="9">
    <source>
        <dbReference type="Google" id="ProtNLM"/>
    </source>
</evidence>
<keyword evidence="4 6" id="KW-1133">Transmembrane helix</keyword>
<keyword evidence="2" id="KW-1003">Cell membrane</keyword>
<feature type="transmembrane region" description="Helical" evidence="6">
    <location>
        <begin position="235"/>
        <end position="257"/>
    </location>
</feature>
<proteinExistence type="predicted"/>
<dbReference type="PANTHER" id="PTHR10010">
    <property type="entry name" value="SOLUTE CARRIER FAMILY 34 SODIUM PHOSPHATE , MEMBER 2-RELATED"/>
    <property type="match status" value="1"/>
</dbReference>
<name>A0ABM9CSG1_9BACL</name>
<keyword evidence="3 6" id="KW-0812">Transmembrane</keyword>
<protein>
    <recommendedName>
        <fullName evidence="9">Sodium:phosphate symporter</fullName>
    </recommendedName>
</protein>
<dbReference type="Proteomes" id="UP000838686">
    <property type="component" value="Unassembled WGS sequence"/>
</dbReference>
<feature type="transmembrane region" description="Helical" evidence="6">
    <location>
        <begin position="117"/>
        <end position="136"/>
    </location>
</feature>
<evidence type="ECO:0000313" key="8">
    <source>
        <dbReference type="Proteomes" id="UP000838686"/>
    </source>
</evidence>
<organism evidence="7 8">
    <name type="scientific">Paenibacillus plantiphilus</name>
    <dbReference type="NCBI Taxonomy" id="2905650"/>
    <lineage>
        <taxon>Bacteria</taxon>
        <taxon>Bacillati</taxon>
        <taxon>Bacillota</taxon>
        <taxon>Bacilli</taxon>
        <taxon>Bacillales</taxon>
        <taxon>Paenibacillaceae</taxon>
        <taxon>Paenibacillus</taxon>
    </lineage>
</organism>
<dbReference type="InterPro" id="IPR003841">
    <property type="entry name" value="Na/Pi_transpt"/>
</dbReference>
<feature type="transmembrane region" description="Helical" evidence="6">
    <location>
        <begin position="198"/>
        <end position="223"/>
    </location>
</feature>
<keyword evidence="8" id="KW-1185">Reference proteome</keyword>
<feature type="transmembrane region" description="Helical" evidence="6">
    <location>
        <begin position="303"/>
        <end position="323"/>
    </location>
</feature>
<evidence type="ECO:0000256" key="5">
    <source>
        <dbReference type="ARBA" id="ARBA00023136"/>
    </source>
</evidence>
<feature type="transmembrane region" description="Helical" evidence="6">
    <location>
        <begin position="46"/>
        <end position="72"/>
    </location>
</feature>
<evidence type="ECO:0000256" key="3">
    <source>
        <dbReference type="ARBA" id="ARBA00022692"/>
    </source>
</evidence>
<dbReference type="EMBL" id="CAKMMF010000034">
    <property type="protein sequence ID" value="CAH1220900.1"/>
    <property type="molecule type" value="Genomic_DNA"/>
</dbReference>
<dbReference type="RefSeq" id="WP_236345182.1">
    <property type="nucleotide sequence ID" value="NZ_CAKMMF010000034.1"/>
</dbReference>
<gene>
    <name evidence="7" type="ORF">PAECIP111893_04638</name>
</gene>
<dbReference type="Pfam" id="PF02690">
    <property type="entry name" value="Na_Pi_cotrans"/>
    <property type="match status" value="2"/>
</dbReference>
<keyword evidence="5 6" id="KW-0472">Membrane</keyword>
<evidence type="ECO:0000256" key="2">
    <source>
        <dbReference type="ARBA" id="ARBA00022475"/>
    </source>
</evidence>
<evidence type="ECO:0000256" key="4">
    <source>
        <dbReference type="ARBA" id="ARBA00022989"/>
    </source>
</evidence>
<evidence type="ECO:0000313" key="7">
    <source>
        <dbReference type="EMBL" id="CAH1220900.1"/>
    </source>
</evidence>
<accession>A0ABM9CSG1</accession>
<dbReference type="NCBIfam" id="NF037997">
    <property type="entry name" value="Na_Pi_symport"/>
    <property type="match status" value="2"/>
</dbReference>
<feature type="transmembrane region" description="Helical" evidence="6">
    <location>
        <begin position="6"/>
        <end position="26"/>
    </location>
</feature>
<reference evidence="7" key="1">
    <citation type="submission" date="2022-01" db="EMBL/GenBank/DDBJ databases">
        <authorList>
            <person name="Criscuolo A."/>
        </authorList>
    </citation>
    <scope>NUCLEOTIDE SEQUENCE</scope>
    <source>
        <strain evidence="7">CIP111893</strain>
    </source>
</reference>
<sequence length="332" mass="34397">MHAIVLPILAGFAVFLVGMKIMELALHRSVGQHLQGILHKTTATPIHGLVVGTAATAVLQSSTAITVMTIGLVNAGLLTFPRTLGIILGTNIGTCLTTELIGLNLSGLAWPLLQISLALWLITVLFDEIGILQGVFSKSQPKGVASSKGWLQPLRNSSVIAGGFALLLIGIGLMQSVASDVQASSFFNAFLQRAEDSVWWGLTAGIVLTAAVHSSAAVIGIIMGLASVGAMPIEVGIAVVLGSNIGTCVTAILASIGGSKSGRFVAWSHILLNVGGAALFAPFVSELHTIAGWISSSPAAQIAHAQTIFNMMSSLLALPLCYLPRIQRLSPN</sequence>
<comment type="subcellular location">
    <subcellularLocation>
        <location evidence="1">Cell membrane</location>
        <topology evidence="1">Multi-pass membrane protein</topology>
    </subcellularLocation>
</comment>
<comment type="caution">
    <text evidence="7">The sequence shown here is derived from an EMBL/GenBank/DDBJ whole genome shotgun (WGS) entry which is preliminary data.</text>
</comment>
<evidence type="ECO:0000256" key="1">
    <source>
        <dbReference type="ARBA" id="ARBA00004651"/>
    </source>
</evidence>